<evidence type="ECO:0000313" key="3">
    <source>
        <dbReference type="EMBL" id="MEF3832515.1"/>
    </source>
</evidence>
<dbReference type="Proteomes" id="UP001337305">
    <property type="component" value="Unassembled WGS sequence"/>
</dbReference>
<dbReference type="Pfam" id="PF01979">
    <property type="entry name" value="Amidohydro_1"/>
    <property type="match status" value="1"/>
</dbReference>
<proteinExistence type="predicted"/>
<feature type="domain" description="Amidohydrolase-related" evidence="2">
    <location>
        <begin position="90"/>
        <end position="454"/>
    </location>
</feature>
<dbReference type="InterPro" id="IPR032466">
    <property type="entry name" value="Metal_Hydrolase"/>
</dbReference>
<name>A0ABU7XRV4_9FLAO</name>
<feature type="chain" id="PRO_5046906301" evidence="1">
    <location>
        <begin position="21"/>
        <end position="473"/>
    </location>
</feature>
<dbReference type="InterPro" id="IPR011059">
    <property type="entry name" value="Metal-dep_hydrolase_composite"/>
</dbReference>
<sequence length="473" mass="52443">MNSKFLTLLLLLLITFQLNAQNFTPQVKNFILVDTNSVAITNVKVIDGTGGHIKNNQTIIIENDKIKSIGHSKTIKIPSKTLIIDGSGKTVIPGLVMLHEHMFYTKFFENWFSVGQMTFTFPRLYLAGGVTTMRTGGSIQPQSDLNVKKWINEGKMTGPKMDVTSPFIEREGPPIAELGFIKDTKEVSEIVNFWADRGVTSFKLYNNVTKEDMKVCIEEAHKRGLKVTGHICSITYEEASNLGIDNLEHGFMTASDFIENKESDICDPFESRKSLTNEPVDSPKINALIDLLIKNGTTITTTPNVFEPWTDRELIPGGGEDAVAPQVLKDVKGIYDRSANNDSQHLHRFNKNLIWIKRFYEKGGKLVAGTDPTGAGRTVAGYANQRTIEILVEGGFSIPEAIKICTLNGAKFLEQDSSIGTLEIGKIADLILIDADLESDIKNIRNMEIVFKDGVGFDSKKLFESVKGKVGLY</sequence>
<accession>A0ABU7XRV4</accession>
<dbReference type="Gene3D" id="3.20.20.140">
    <property type="entry name" value="Metal-dependent hydrolases"/>
    <property type="match status" value="1"/>
</dbReference>
<dbReference type="Gene3D" id="3.40.50.10910">
    <property type="entry name" value="Amidohydrolase"/>
    <property type="match status" value="1"/>
</dbReference>
<evidence type="ECO:0000259" key="2">
    <source>
        <dbReference type="Pfam" id="PF01979"/>
    </source>
</evidence>
<dbReference type="InterPro" id="IPR051781">
    <property type="entry name" value="Metallo-dep_Hydrolase"/>
</dbReference>
<evidence type="ECO:0000313" key="4">
    <source>
        <dbReference type="Proteomes" id="UP001337305"/>
    </source>
</evidence>
<feature type="signal peptide" evidence="1">
    <location>
        <begin position="1"/>
        <end position="20"/>
    </location>
</feature>
<comment type="caution">
    <text evidence="3">The sequence shown here is derived from an EMBL/GenBank/DDBJ whole genome shotgun (WGS) entry which is preliminary data.</text>
</comment>
<gene>
    <name evidence="3" type="ORF">N1F79_05200</name>
</gene>
<dbReference type="RefSeq" id="WP_303304892.1">
    <property type="nucleotide sequence ID" value="NZ_JAODOP010000004.1"/>
</dbReference>
<reference evidence="3 4" key="1">
    <citation type="submission" date="2022-09" db="EMBL/GenBank/DDBJ databases">
        <title>Genome sequencing of Flavivirga sp. MEBiC05379.</title>
        <authorList>
            <person name="Oh H.-M."/>
            <person name="Kwon K.K."/>
            <person name="Park M.J."/>
            <person name="Yang S.-H."/>
        </authorList>
    </citation>
    <scope>NUCLEOTIDE SEQUENCE [LARGE SCALE GENOMIC DNA]</scope>
    <source>
        <strain evidence="3 4">MEBiC05379</strain>
    </source>
</reference>
<dbReference type="EMBL" id="JAODOP010000004">
    <property type="protein sequence ID" value="MEF3832515.1"/>
    <property type="molecule type" value="Genomic_DNA"/>
</dbReference>
<dbReference type="PANTHER" id="PTHR43135">
    <property type="entry name" value="ALPHA-D-RIBOSE 1-METHYLPHOSPHONATE 5-TRIPHOSPHATE DIPHOSPHATASE"/>
    <property type="match status" value="1"/>
</dbReference>
<dbReference type="Gene3D" id="3.30.110.90">
    <property type="entry name" value="Amidohydrolase"/>
    <property type="match status" value="1"/>
</dbReference>
<dbReference type="Gene3D" id="2.30.40.10">
    <property type="entry name" value="Urease, subunit C, domain 1"/>
    <property type="match status" value="2"/>
</dbReference>
<dbReference type="PANTHER" id="PTHR43135:SF3">
    <property type="entry name" value="ALPHA-D-RIBOSE 1-METHYLPHOSPHONATE 5-TRIPHOSPHATE DIPHOSPHATASE"/>
    <property type="match status" value="1"/>
</dbReference>
<dbReference type="InterPro" id="IPR006680">
    <property type="entry name" value="Amidohydro-rel"/>
</dbReference>
<keyword evidence="4" id="KW-1185">Reference proteome</keyword>
<dbReference type="SUPFAM" id="SSF51556">
    <property type="entry name" value="Metallo-dependent hydrolases"/>
    <property type="match status" value="1"/>
</dbReference>
<keyword evidence="1" id="KW-0732">Signal</keyword>
<dbReference type="SUPFAM" id="SSF51338">
    <property type="entry name" value="Composite domain of metallo-dependent hydrolases"/>
    <property type="match status" value="1"/>
</dbReference>
<protein>
    <submittedName>
        <fullName evidence="3">Amidohydrolase family protein</fullName>
    </submittedName>
</protein>
<evidence type="ECO:0000256" key="1">
    <source>
        <dbReference type="SAM" id="SignalP"/>
    </source>
</evidence>
<organism evidence="3 4">
    <name type="scientific">Flavivirga spongiicola</name>
    <dbReference type="NCBI Taxonomy" id="421621"/>
    <lineage>
        <taxon>Bacteria</taxon>
        <taxon>Pseudomonadati</taxon>
        <taxon>Bacteroidota</taxon>
        <taxon>Flavobacteriia</taxon>
        <taxon>Flavobacteriales</taxon>
        <taxon>Flavobacteriaceae</taxon>
        <taxon>Flavivirga</taxon>
    </lineage>
</organism>